<organism evidence="4 5">
    <name type="scientific">Mollisia scopiformis</name>
    <name type="common">Conifer needle endophyte fungus</name>
    <name type="synonym">Phialocephala scopiformis</name>
    <dbReference type="NCBI Taxonomy" id="149040"/>
    <lineage>
        <taxon>Eukaryota</taxon>
        <taxon>Fungi</taxon>
        <taxon>Dikarya</taxon>
        <taxon>Ascomycota</taxon>
        <taxon>Pezizomycotina</taxon>
        <taxon>Leotiomycetes</taxon>
        <taxon>Helotiales</taxon>
        <taxon>Mollisiaceae</taxon>
        <taxon>Mollisia</taxon>
    </lineage>
</organism>
<evidence type="ECO:0000256" key="2">
    <source>
        <dbReference type="SAM" id="Phobius"/>
    </source>
</evidence>
<dbReference type="InterPro" id="IPR002656">
    <property type="entry name" value="Acyl_transf_3_dom"/>
</dbReference>
<keyword evidence="2" id="KW-0812">Transmembrane</keyword>
<keyword evidence="5" id="KW-1185">Reference proteome</keyword>
<feature type="transmembrane region" description="Helical" evidence="2">
    <location>
        <begin position="187"/>
        <end position="208"/>
    </location>
</feature>
<dbReference type="AlphaFoldDB" id="A0A194XVZ8"/>
<keyword evidence="2" id="KW-1133">Transmembrane helix</keyword>
<feature type="domain" description="Acyltransferase 3" evidence="3">
    <location>
        <begin position="28"/>
        <end position="394"/>
    </location>
</feature>
<dbReference type="InParanoid" id="A0A194XVZ8"/>
<protein>
    <recommendedName>
        <fullName evidence="3">Acyltransferase 3 domain-containing protein</fullName>
    </recommendedName>
</protein>
<dbReference type="Pfam" id="PF01757">
    <property type="entry name" value="Acyl_transf_3"/>
    <property type="match status" value="1"/>
</dbReference>
<dbReference type="PANTHER" id="PTHR23028:SF134">
    <property type="entry name" value="PUTATIVE (AFU_ORTHOLOGUE AFUA_4G08520)-RELATED"/>
    <property type="match status" value="1"/>
</dbReference>
<feature type="transmembrane region" description="Helical" evidence="2">
    <location>
        <begin position="309"/>
        <end position="327"/>
    </location>
</feature>
<dbReference type="KEGG" id="psco:LY89DRAFT_573259"/>
<dbReference type="GeneID" id="28818408"/>
<dbReference type="OrthoDB" id="5819582at2759"/>
<proteinExistence type="predicted"/>
<feature type="transmembrane region" description="Helical" evidence="2">
    <location>
        <begin position="124"/>
        <end position="146"/>
    </location>
</feature>
<dbReference type="EMBL" id="KQ947404">
    <property type="protein sequence ID" value="KUJ24485.1"/>
    <property type="molecule type" value="Genomic_DNA"/>
</dbReference>
<accession>A0A194XVZ8</accession>
<evidence type="ECO:0000259" key="3">
    <source>
        <dbReference type="Pfam" id="PF01757"/>
    </source>
</evidence>
<sequence>MRSAPEPASSNSCEKQTHIDAPRKSSTEYLDGVRGLASFIVFIFHFTHMFYPSTNTGYGVSQHPSIWQLPIIRFVYSGAAMVSIFFVVSGYVLTHRYIQKMRRHEFGALYSSLTSLTFRRALRLFLPALGSCVLAFVCASIGVLAVPKKINHKPFRHGVSALFRYIDQESNPWTWDQYMEGFYNPQLWSIALEYRGSMVVFLAVLGLARSRTCVRMAVESAIITHAFLHKRWDVALFMAGMLIAEMDVFVSNSTALKSIVRRRSTKALLMTIMVAGVWLSGYPRDHGLESLGYGFLERVWPYGGYRRRFWLAIASIMIVAPMPYLPFIQTLFNTRLIKYLGKISFALYLVHGLGNRTIGLWLLNLTGSMFGKDGYWANVLIFAVSFVLYTPIIVWWSDMFWRAVDLPSANFAKWIEGKCASRAPT</sequence>
<feature type="transmembrane region" description="Helical" evidence="2">
    <location>
        <begin position="375"/>
        <end position="396"/>
    </location>
</feature>
<evidence type="ECO:0000256" key="1">
    <source>
        <dbReference type="SAM" id="MobiDB-lite"/>
    </source>
</evidence>
<keyword evidence="2" id="KW-0472">Membrane</keyword>
<dbReference type="PANTHER" id="PTHR23028">
    <property type="entry name" value="ACETYLTRANSFERASE"/>
    <property type="match status" value="1"/>
</dbReference>
<dbReference type="RefSeq" id="XP_018078840.1">
    <property type="nucleotide sequence ID" value="XM_018208682.1"/>
</dbReference>
<feature type="transmembrane region" description="Helical" evidence="2">
    <location>
        <begin position="339"/>
        <end position="363"/>
    </location>
</feature>
<dbReference type="Proteomes" id="UP000070700">
    <property type="component" value="Unassembled WGS sequence"/>
</dbReference>
<dbReference type="InterPro" id="IPR050879">
    <property type="entry name" value="Acyltransferase_3"/>
</dbReference>
<evidence type="ECO:0000313" key="4">
    <source>
        <dbReference type="EMBL" id="KUJ24485.1"/>
    </source>
</evidence>
<reference evidence="4 5" key="1">
    <citation type="submission" date="2015-10" db="EMBL/GenBank/DDBJ databases">
        <title>Full genome of DAOMC 229536 Phialocephala scopiformis, a fungal endophyte of spruce producing the potent anti-insectan compound rugulosin.</title>
        <authorList>
            <consortium name="DOE Joint Genome Institute"/>
            <person name="Walker A.K."/>
            <person name="Frasz S.L."/>
            <person name="Seifert K.A."/>
            <person name="Miller J.D."/>
            <person name="Mondo S.J."/>
            <person name="Labutti K."/>
            <person name="Lipzen A."/>
            <person name="Dockter R."/>
            <person name="Kennedy M."/>
            <person name="Grigoriev I.V."/>
            <person name="Spatafora J.W."/>
        </authorList>
    </citation>
    <scope>NUCLEOTIDE SEQUENCE [LARGE SCALE GENOMIC DNA]</scope>
    <source>
        <strain evidence="4 5">CBS 120377</strain>
    </source>
</reference>
<feature type="region of interest" description="Disordered" evidence="1">
    <location>
        <begin position="1"/>
        <end position="20"/>
    </location>
</feature>
<gene>
    <name evidence="4" type="ORF">LY89DRAFT_573259</name>
</gene>
<feature type="transmembrane region" description="Helical" evidence="2">
    <location>
        <begin position="71"/>
        <end position="93"/>
    </location>
</feature>
<feature type="transmembrane region" description="Helical" evidence="2">
    <location>
        <begin position="33"/>
        <end position="51"/>
    </location>
</feature>
<evidence type="ECO:0000313" key="5">
    <source>
        <dbReference type="Proteomes" id="UP000070700"/>
    </source>
</evidence>
<name>A0A194XVZ8_MOLSC</name>
<dbReference type="GO" id="GO:0016747">
    <property type="term" value="F:acyltransferase activity, transferring groups other than amino-acyl groups"/>
    <property type="evidence" value="ECO:0007669"/>
    <property type="project" value="InterPro"/>
</dbReference>